<gene>
    <name evidence="2" type="ORF">niasHT_009339</name>
</gene>
<evidence type="ECO:0000256" key="1">
    <source>
        <dbReference type="SAM" id="MobiDB-lite"/>
    </source>
</evidence>
<keyword evidence="3" id="KW-1185">Reference proteome</keyword>
<accession>A0ABD2LZ83</accession>
<name>A0ABD2LZ83_9BILA</name>
<evidence type="ECO:0000313" key="2">
    <source>
        <dbReference type="EMBL" id="KAL3120514.1"/>
    </source>
</evidence>
<feature type="compositionally biased region" description="Basic and acidic residues" evidence="1">
    <location>
        <begin position="8"/>
        <end position="51"/>
    </location>
</feature>
<dbReference type="AlphaFoldDB" id="A0ABD2LZ83"/>
<reference evidence="2 3" key="1">
    <citation type="submission" date="2024-10" db="EMBL/GenBank/DDBJ databases">
        <authorList>
            <person name="Kim D."/>
        </authorList>
    </citation>
    <scope>NUCLEOTIDE SEQUENCE [LARGE SCALE GENOMIC DNA]</scope>
    <source>
        <strain evidence="2">BH-2024</strain>
    </source>
</reference>
<evidence type="ECO:0000313" key="3">
    <source>
        <dbReference type="Proteomes" id="UP001620626"/>
    </source>
</evidence>
<dbReference type="Proteomes" id="UP001620626">
    <property type="component" value="Unassembled WGS sequence"/>
</dbReference>
<proteinExistence type="predicted"/>
<comment type="caution">
    <text evidence="2">The sequence shown here is derived from an EMBL/GenBank/DDBJ whole genome shotgun (WGS) entry which is preliminary data.</text>
</comment>
<sequence>MNSNCDDDGPKKEQNQMEKMPNERPKENGRKDGKNKKEEAEKEEEKQRMESGEEFFPLLVDDEEKGEEGKCTKCVHNKCSRCPWCDKTKEEDAFDD</sequence>
<dbReference type="EMBL" id="JBICBT010000208">
    <property type="protein sequence ID" value="KAL3120514.1"/>
    <property type="molecule type" value="Genomic_DNA"/>
</dbReference>
<protein>
    <submittedName>
        <fullName evidence="2">Uncharacterized protein</fullName>
    </submittedName>
</protein>
<organism evidence="2 3">
    <name type="scientific">Heterodera trifolii</name>
    <dbReference type="NCBI Taxonomy" id="157864"/>
    <lineage>
        <taxon>Eukaryota</taxon>
        <taxon>Metazoa</taxon>
        <taxon>Ecdysozoa</taxon>
        <taxon>Nematoda</taxon>
        <taxon>Chromadorea</taxon>
        <taxon>Rhabditida</taxon>
        <taxon>Tylenchina</taxon>
        <taxon>Tylenchomorpha</taxon>
        <taxon>Tylenchoidea</taxon>
        <taxon>Heteroderidae</taxon>
        <taxon>Heteroderinae</taxon>
        <taxon>Heterodera</taxon>
    </lineage>
</organism>
<feature type="region of interest" description="Disordered" evidence="1">
    <location>
        <begin position="1"/>
        <end position="69"/>
    </location>
</feature>